<dbReference type="InterPro" id="IPR050083">
    <property type="entry name" value="HtpX_protease"/>
</dbReference>
<proteinExistence type="inferred from homology"/>
<dbReference type="HAMAP" id="MF_00188">
    <property type="entry name" value="Pept_M48_protease_HtpX"/>
    <property type="match status" value="1"/>
</dbReference>
<feature type="domain" description="Peptidase M48" evidence="13">
    <location>
        <begin position="62"/>
        <end position="280"/>
    </location>
</feature>
<evidence type="ECO:0000256" key="6">
    <source>
        <dbReference type="ARBA" id="ARBA00022723"/>
    </source>
</evidence>
<dbReference type="GO" id="GO:0005886">
    <property type="term" value="C:plasma membrane"/>
    <property type="evidence" value="ECO:0007669"/>
    <property type="project" value="UniProtKB-SubCell"/>
</dbReference>
<feature type="active site" evidence="12">
    <location>
        <position position="127"/>
    </location>
</feature>
<evidence type="ECO:0000256" key="9">
    <source>
        <dbReference type="ARBA" id="ARBA00022989"/>
    </source>
</evidence>
<keyword evidence="7 12" id="KW-0378">Hydrolase</keyword>
<dbReference type="EMBL" id="MFJG01000032">
    <property type="protein sequence ID" value="OGG05629.1"/>
    <property type="molecule type" value="Genomic_DNA"/>
</dbReference>
<feature type="binding site" evidence="12">
    <location>
        <position position="205"/>
    </location>
    <ligand>
        <name>Zn(2+)</name>
        <dbReference type="ChEBI" id="CHEBI:29105"/>
        <note>catalytic</note>
    </ligand>
</feature>
<keyword evidence="3 12" id="KW-1003">Cell membrane</keyword>
<evidence type="ECO:0000256" key="5">
    <source>
        <dbReference type="ARBA" id="ARBA00022692"/>
    </source>
</evidence>
<evidence type="ECO:0000256" key="1">
    <source>
        <dbReference type="ARBA" id="ARBA00004651"/>
    </source>
</evidence>
<dbReference type="EC" id="3.4.24.-" evidence="12"/>
<feature type="transmembrane region" description="Helical" evidence="12">
    <location>
        <begin position="26"/>
        <end position="43"/>
    </location>
</feature>
<dbReference type="Pfam" id="PF01435">
    <property type="entry name" value="Peptidase_M48"/>
    <property type="match status" value="1"/>
</dbReference>
<feature type="binding site" evidence="12">
    <location>
        <position position="126"/>
    </location>
    <ligand>
        <name>Zn(2+)</name>
        <dbReference type="ChEBI" id="CHEBI:29105"/>
        <note>catalytic</note>
    </ligand>
</feature>
<dbReference type="STRING" id="1798377.A2872_00705"/>
<dbReference type="CDD" id="cd07340">
    <property type="entry name" value="M48B_Htpx_like"/>
    <property type="match status" value="1"/>
</dbReference>
<protein>
    <recommendedName>
        <fullName evidence="12">Protease HtpX homolog</fullName>
        <ecNumber evidence="12">3.4.24.-</ecNumber>
    </recommendedName>
</protein>
<sequence length="281" mass="30375">MVLFVAFVAGVSYVFGQAMGYGGSYVGLALVISGFAAIASYYFSDSIVLGISGARQVTEKEDNLLFDVITNIAISAGIPRPKVYIINDPSPNAFATGRDPKHAAVCVTTGLRQLLDKSELEGVIAHELSHIGNFDTRLMAIVSVLVGLVAMLADWFTRSLWFGSRDREEGNSKSGTIFFVLGLVLAIVSPLIATLIQLAISRKREFLADASAAYLTRYPEGLARALEKLAASKRPAGFANNATAHLFIVNPFKGKDVTSWFAGLFNTHPPIEERVKVLRTM</sequence>
<keyword evidence="5 12" id="KW-0812">Transmembrane</keyword>
<comment type="similarity">
    <text evidence="2 12">Belongs to the peptidase M48B family.</text>
</comment>
<feature type="binding site" evidence="12">
    <location>
        <position position="130"/>
    </location>
    <ligand>
        <name>Zn(2+)</name>
        <dbReference type="ChEBI" id="CHEBI:29105"/>
        <note>catalytic</note>
    </ligand>
</feature>
<gene>
    <name evidence="12" type="primary">htpX</name>
    <name evidence="14" type="ORF">A2872_00705</name>
</gene>
<comment type="cofactor">
    <cofactor evidence="12">
        <name>Zn(2+)</name>
        <dbReference type="ChEBI" id="CHEBI:29105"/>
    </cofactor>
    <text evidence="12">Binds 1 zinc ion per subunit.</text>
</comment>
<keyword evidence="11 12" id="KW-0472">Membrane</keyword>
<comment type="subcellular location">
    <subcellularLocation>
        <location evidence="1 12">Cell membrane</location>
        <topology evidence="1 12">Multi-pass membrane protein</topology>
    </subcellularLocation>
</comment>
<organism evidence="14 15">
    <name type="scientific">Candidatus Gottesmanbacteria bacterium RIFCSPHIGHO2_01_FULL_42_12</name>
    <dbReference type="NCBI Taxonomy" id="1798377"/>
    <lineage>
        <taxon>Bacteria</taxon>
        <taxon>Candidatus Gottesmaniibacteriota</taxon>
    </lineage>
</organism>
<keyword evidence="4 12" id="KW-0645">Protease</keyword>
<keyword evidence="6 12" id="KW-0479">Metal-binding</keyword>
<feature type="transmembrane region" description="Helical" evidence="12">
    <location>
        <begin position="138"/>
        <end position="157"/>
    </location>
</feature>
<evidence type="ECO:0000313" key="14">
    <source>
        <dbReference type="EMBL" id="OGG05629.1"/>
    </source>
</evidence>
<evidence type="ECO:0000256" key="10">
    <source>
        <dbReference type="ARBA" id="ARBA00023049"/>
    </source>
</evidence>
<evidence type="ECO:0000313" key="15">
    <source>
        <dbReference type="Proteomes" id="UP000178681"/>
    </source>
</evidence>
<dbReference type="InterPro" id="IPR001915">
    <property type="entry name" value="Peptidase_M48"/>
</dbReference>
<evidence type="ECO:0000256" key="7">
    <source>
        <dbReference type="ARBA" id="ARBA00022801"/>
    </source>
</evidence>
<evidence type="ECO:0000256" key="8">
    <source>
        <dbReference type="ARBA" id="ARBA00022833"/>
    </source>
</evidence>
<dbReference type="Gene3D" id="3.30.2010.10">
    <property type="entry name" value="Metalloproteases ('zincins'), catalytic domain"/>
    <property type="match status" value="1"/>
</dbReference>
<dbReference type="PANTHER" id="PTHR43221:SF1">
    <property type="entry name" value="PROTEASE HTPX"/>
    <property type="match status" value="1"/>
</dbReference>
<evidence type="ECO:0000256" key="11">
    <source>
        <dbReference type="ARBA" id="ARBA00023136"/>
    </source>
</evidence>
<reference evidence="14 15" key="1">
    <citation type="journal article" date="2016" name="Nat. Commun.">
        <title>Thousands of microbial genomes shed light on interconnected biogeochemical processes in an aquifer system.</title>
        <authorList>
            <person name="Anantharaman K."/>
            <person name="Brown C.T."/>
            <person name="Hug L.A."/>
            <person name="Sharon I."/>
            <person name="Castelle C.J."/>
            <person name="Probst A.J."/>
            <person name="Thomas B.C."/>
            <person name="Singh A."/>
            <person name="Wilkins M.J."/>
            <person name="Karaoz U."/>
            <person name="Brodie E.L."/>
            <person name="Williams K.H."/>
            <person name="Hubbard S.S."/>
            <person name="Banfield J.F."/>
        </authorList>
    </citation>
    <scope>NUCLEOTIDE SEQUENCE [LARGE SCALE GENOMIC DNA]</scope>
</reference>
<name>A0A1F5YZK2_9BACT</name>
<evidence type="ECO:0000259" key="13">
    <source>
        <dbReference type="Pfam" id="PF01435"/>
    </source>
</evidence>
<keyword evidence="8 12" id="KW-0862">Zinc</keyword>
<dbReference type="AlphaFoldDB" id="A0A1F5YZK2"/>
<evidence type="ECO:0000256" key="4">
    <source>
        <dbReference type="ARBA" id="ARBA00022670"/>
    </source>
</evidence>
<dbReference type="InterPro" id="IPR022919">
    <property type="entry name" value="Pept_M48_protease_HtpX"/>
</dbReference>
<keyword evidence="10 12" id="KW-0482">Metalloprotease</keyword>
<feature type="transmembrane region" description="Helical" evidence="12">
    <location>
        <begin position="177"/>
        <end position="200"/>
    </location>
</feature>
<dbReference type="Proteomes" id="UP000178681">
    <property type="component" value="Unassembled WGS sequence"/>
</dbReference>
<dbReference type="GO" id="GO:0006508">
    <property type="term" value="P:proteolysis"/>
    <property type="evidence" value="ECO:0007669"/>
    <property type="project" value="UniProtKB-KW"/>
</dbReference>
<evidence type="ECO:0000256" key="2">
    <source>
        <dbReference type="ARBA" id="ARBA00009779"/>
    </source>
</evidence>
<accession>A0A1F5YZK2</accession>
<comment type="caution">
    <text evidence="14">The sequence shown here is derived from an EMBL/GenBank/DDBJ whole genome shotgun (WGS) entry which is preliminary data.</text>
</comment>
<dbReference type="PANTHER" id="PTHR43221">
    <property type="entry name" value="PROTEASE HTPX"/>
    <property type="match status" value="1"/>
</dbReference>
<evidence type="ECO:0000256" key="3">
    <source>
        <dbReference type="ARBA" id="ARBA00022475"/>
    </source>
</evidence>
<dbReference type="GO" id="GO:0004222">
    <property type="term" value="F:metalloendopeptidase activity"/>
    <property type="evidence" value="ECO:0007669"/>
    <property type="project" value="UniProtKB-UniRule"/>
</dbReference>
<keyword evidence="9 12" id="KW-1133">Transmembrane helix</keyword>
<evidence type="ECO:0000256" key="12">
    <source>
        <dbReference type="HAMAP-Rule" id="MF_00188"/>
    </source>
</evidence>
<dbReference type="GO" id="GO:0008270">
    <property type="term" value="F:zinc ion binding"/>
    <property type="evidence" value="ECO:0007669"/>
    <property type="project" value="UniProtKB-UniRule"/>
</dbReference>